<sequence length="197" mass="22453">MKKLWRCERGSAAAAAMLLSFYFLAVASIILNYSASRSMKGSRQLITGHDNSQNYATCILIVRLLMRHARIDCTAIDHSLLKVAACTHGVRQRAVEKERERERERERAALVRFVYTHLIFANVHRSNATATTKTTTTTAMKITTAIFGSFAFSKIVLHIYLLVSSIFLCNENPLIHIIFESWVDFRGNYSIKIPYYN</sequence>
<organism evidence="2 3">
    <name type="scientific">Trichogramma kaykai</name>
    <dbReference type="NCBI Taxonomy" id="54128"/>
    <lineage>
        <taxon>Eukaryota</taxon>
        <taxon>Metazoa</taxon>
        <taxon>Ecdysozoa</taxon>
        <taxon>Arthropoda</taxon>
        <taxon>Hexapoda</taxon>
        <taxon>Insecta</taxon>
        <taxon>Pterygota</taxon>
        <taxon>Neoptera</taxon>
        <taxon>Endopterygota</taxon>
        <taxon>Hymenoptera</taxon>
        <taxon>Apocrita</taxon>
        <taxon>Proctotrupomorpha</taxon>
        <taxon>Chalcidoidea</taxon>
        <taxon>Trichogrammatidae</taxon>
        <taxon>Trichogramma</taxon>
    </lineage>
</organism>
<comment type="caution">
    <text evidence="2">The sequence shown here is derived from an EMBL/GenBank/DDBJ whole genome shotgun (WGS) entry which is preliminary data.</text>
</comment>
<proteinExistence type="predicted"/>
<keyword evidence="1" id="KW-0812">Transmembrane</keyword>
<feature type="transmembrane region" description="Helical" evidence="1">
    <location>
        <begin position="12"/>
        <end position="33"/>
    </location>
</feature>
<keyword evidence="1" id="KW-0472">Membrane</keyword>
<keyword evidence="3" id="KW-1185">Reference proteome</keyword>
<dbReference type="Proteomes" id="UP001627154">
    <property type="component" value="Unassembled WGS sequence"/>
</dbReference>
<dbReference type="EMBL" id="JBJJXI010000059">
    <property type="protein sequence ID" value="KAL3398592.1"/>
    <property type="molecule type" value="Genomic_DNA"/>
</dbReference>
<protein>
    <submittedName>
        <fullName evidence="2">Uncharacterized protein</fullName>
    </submittedName>
</protein>
<feature type="transmembrane region" description="Helical" evidence="1">
    <location>
        <begin position="142"/>
        <end position="163"/>
    </location>
</feature>
<gene>
    <name evidence="2" type="ORF">TKK_007729</name>
</gene>
<evidence type="ECO:0000313" key="3">
    <source>
        <dbReference type="Proteomes" id="UP001627154"/>
    </source>
</evidence>
<reference evidence="2 3" key="1">
    <citation type="journal article" date="2024" name="bioRxiv">
        <title>A reference genome for Trichogramma kaykai: A tiny desert-dwelling parasitoid wasp with competing sex-ratio distorters.</title>
        <authorList>
            <person name="Culotta J."/>
            <person name="Lindsey A.R."/>
        </authorList>
    </citation>
    <scope>NUCLEOTIDE SEQUENCE [LARGE SCALE GENOMIC DNA]</scope>
    <source>
        <strain evidence="2 3">KSX58</strain>
    </source>
</reference>
<keyword evidence="1" id="KW-1133">Transmembrane helix</keyword>
<evidence type="ECO:0000256" key="1">
    <source>
        <dbReference type="SAM" id="Phobius"/>
    </source>
</evidence>
<name>A0ABD2X1B0_9HYME</name>
<accession>A0ABD2X1B0</accession>
<dbReference type="AlphaFoldDB" id="A0ABD2X1B0"/>
<evidence type="ECO:0000313" key="2">
    <source>
        <dbReference type="EMBL" id="KAL3398592.1"/>
    </source>
</evidence>